<accession>A0AA41VWY7</accession>
<dbReference type="EMBL" id="JAJJMA010310936">
    <property type="protein sequence ID" value="MCL7049012.1"/>
    <property type="molecule type" value="Genomic_DNA"/>
</dbReference>
<evidence type="ECO:0000313" key="1">
    <source>
        <dbReference type="EMBL" id="MCL7049012.1"/>
    </source>
</evidence>
<name>A0AA41VWY7_PAPNU</name>
<keyword evidence="2" id="KW-1185">Reference proteome</keyword>
<comment type="caution">
    <text evidence="1">The sequence shown here is derived from an EMBL/GenBank/DDBJ whole genome shotgun (WGS) entry which is preliminary data.</text>
</comment>
<protein>
    <submittedName>
        <fullName evidence="1">Uncharacterized protein</fullName>
    </submittedName>
</protein>
<reference evidence="1" key="1">
    <citation type="submission" date="2022-03" db="EMBL/GenBank/DDBJ databases">
        <title>A functionally conserved STORR gene fusion in Papaver species that diverged 16.8 million years ago.</title>
        <authorList>
            <person name="Catania T."/>
        </authorList>
    </citation>
    <scope>NUCLEOTIDE SEQUENCE</scope>
    <source>
        <strain evidence="1">S-191538</strain>
    </source>
</reference>
<dbReference type="AlphaFoldDB" id="A0AA41VWY7"/>
<organism evidence="1 2">
    <name type="scientific">Papaver nudicaule</name>
    <name type="common">Iceland poppy</name>
    <dbReference type="NCBI Taxonomy" id="74823"/>
    <lineage>
        <taxon>Eukaryota</taxon>
        <taxon>Viridiplantae</taxon>
        <taxon>Streptophyta</taxon>
        <taxon>Embryophyta</taxon>
        <taxon>Tracheophyta</taxon>
        <taxon>Spermatophyta</taxon>
        <taxon>Magnoliopsida</taxon>
        <taxon>Ranunculales</taxon>
        <taxon>Papaveraceae</taxon>
        <taxon>Papaveroideae</taxon>
        <taxon>Papaver</taxon>
    </lineage>
</organism>
<dbReference type="Proteomes" id="UP001177140">
    <property type="component" value="Unassembled WGS sequence"/>
</dbReference>
<gene>
    <name evidence="1" type="ORF">MKW94_005585</name>
</gene>
<proteinExistence type="predicted"/>
<dbReference type="PANTHER" id="PTHR48237">
    <property type="entry name" value="GAMMA-TUBULIN COMPLEX COMPONENT"/>
    <property type="match status" value="1"/>
</dbReference>
<evidence type="ECO:0000313" key="2">
    <source>
        <dbReference type="Proteomes" id="UP001177140"/>
    </source>
</evidence>
<sequence>MSEFDILQENHPQDVLWLSLLSEKELDVLILLKSLVIERAKYVGHEHVANKYDLKMLRKLYCRLMKHLKGRIEHTPSISGTELLKGFNTSDMKGTNSSEIALLEEVIAPIMAKSSKGKNSSRTTSNDVSSISRNLIFALRSLRNSGF</sequence>
<dbReference type="PANTHER" id="PTHR48237:SF1">
    <property type="entry name" value="SPC97_SPC98 FAMILY OF SPINDLE POLE BODY (SBP) COMPONENT"/>
    <property type="match status" value="1"/>
</dbReference>